<dbReference type="EMBL" id="JAYKXN010000006">
    <property type="protein sequence ID" value="KAK7278880.1"/>
    <property type="molecule type" value="Genomic_DNA"/>
</dbReference>
<evidence type="ECO:0000313" key="1">
    <source>
        <dbReference type="EMBL" id="KAK7278880.1"/>
    </source>
</evidence>
<reference evidence="1 2" key="1">
    <citation type="submission" date="2024-01" db="EMBL/GenBank/DDBJ databases">
        <title>The genomes of 5 underutilized Papilionoideae crops provide insights into root nodulation and disease resistance.</title>
        <authorList>
            <person name="Yuan L."/>
        </authorList>
    </citation>
    <scope>NUCLEOTIDE SEQUENCE [LARGE SCALE GENOMIC DNA]</scope>
    <source>
        <strain evidence="1">LY-2023</strain>
        <tissue evidence="1">Leaf</tissue>
    </source>
</reference>
<dbReference type="Proteomes" id="UP001359559">
    <property type="component" value="Unassembled WGS sequence"/>
</dbReference>
<sequence>MQLIKLYIKLHSLNLPENFHLKNGQNDEKHDLFSNPEAVGLIKVQTLMDNDECAWTNTCGAFRGFLAFDNLLSSQDPLGLGRERRIKDGQKVRYRDECGAQVVLVGLIGNMY</sequence>
<proteinExistence type="predicted"/>
<name>A0AAN9FT58_CLITE</name>
<comment type="caution">
    <text evidence="1">The sequence shown here is derived from an EMBL/GenBank/DDBJ whole genome shotgun (WGS) entry which is preliminary data.</text>
</comment>
<accession>A0AAN9FT58</accession>
<keyword evidence="2" id="KW-1185">Reference proteome</keyword>
<dbReference type="AlphaFoldDB" id="A0AAN9FT58"/>
<organism evidence="1 2">
    <name type="scientific">Clitoria ternatea</name>
    <name type="common">Butterfly pea</name>
    <dbReference type="NCBI Taxonomy" id="43366"/>
    <lineage>
        <taxon>Eukaryota</taxon>
        <taxon>Viridiplantae</taxon>
        <taxon>Streptophyta</taxon>
        <taxon>Embryophyta</taxon>
        <taxon>Tracheophyta</taxon>
        <taxon>Spermatophyta</taxon>
        <taxon>Magnoliopsida</taxon>
        <taxon>eudicotyledons</taxon>
        <taxon>Gunneridae</taxon>
        <taxon>Pentapetalae</taxon>
        <taxon>rosids</taxon>
        <taxon>fabids</taxon>
        <taxon>Fabales</taxon>
        <taxon>Fabaceae</taxon>
        <taxon>Papilionoideae</taxon>
        <taxon>50 kb inversion clade</taxon>
        <taxon>NPAAA clade</taxon>
        <taxon>indigoferoid/millettioid clade</taxon>
        <taxon>Phaseoleae</taxon>
        <taxon>Clitoria</taxon>
    </lineage>
</organism>
<gene>
    <name evidence="1" type="ORF">RJT34_23919</name>
</gene>
<evidence type="ECO:0000313" key="2">
    <source>
        <dbReference type="Proteomes" id="UP001359559"/>
    </source>
</evidence>
<protein>
    <submittedName>
        <fullName evidence="1">Uncharacterized protein</fullName>
    </submittedName>
</protein>